<keyword evidence="4" id="KW-1185">Reference proteome</keyword>
<feature type="chain" id="PRO_5036697354" description="DUF4136 domain-containing protein" evidence="2">
    <location>
        <begin position="19"/>
        <end position="190"/>
    </location>
</feature>
<feature type="compositionally biased region" description="Basic and acidic residues" evidence="1">
    <location>
        <begin position="165"/>
        <end position="183"/>
    </location>
</feature>
<dbReference type="Proteomes" id="UP000653797">
    <property type="component" value="Unassembled WGS sequence"/>
</dbReference>
<evidence type="ECO:0000313" key="3">
    <source>
        <dbReference type="EMBL" id="MBD2751574.1"/>
    </source>
</evidence>
<organism evidence="3 4">
    <name type="scientific">Spirosoma validum</name>
    <dbReference type="NCBI Taxonomy" id="2771355"/>
    <lineage>
        <taxon>Bacteria</taxon>
        <taxon>Pseudomonadati</taxon>
        <taxon>Bacteroidota</taxon>
        <taxon>Cytophagia</taxon>
        <taxon>Cytophagales</taxon>
        <taxon>Cytophagaceae</taxon>
        <taxon>Spirosoma</taxon>
    </lineage>
</organism>
<evidence type="ECO:0000256" key="1">
    <source>
        <dbReference type="SAM" id="MobiDB-lite"/>
    </source>
</evidence>
<feature type="region of interest" description="Disordered" evidence="1">
    <location>
        <begin position="77"/>
        <end position="119"/>
    </location>
</feature>
<evidence type="ECO:0008006" key="5">
    <source>
        <dbReference type="Google" id="ProtNLM"/>
    </source>
</evidence>
<gene>
    <name evidence="3" type="ORF">IC230_01625</name>
</gene>
<name>A0A927AXG4_9BACT</name>
<reference evidence="3" key="1">
    <citation type="submission" date="2020-09" db="EMBL/GenBank/DDBJ databases">
        <authorList>
            <person name="Kim M.K."/>
        </authorList>
    </citation>
    <scope>NUCLEOTIDE SEQUENCE</scope>
    <source>
        <strain evidence="3">BT704</strain>
    </source>
</reference>
<sequence length="190" mass="20959">MKIILTTFLALTGSLALAQQHNSISQSISDDEKNLSIRVNGTVDGKPIDYDRTFDVSSLNKSERDALRERILDSLNIRMPEPPIPPTAPKAPEPPTFHSKSVTVIQGNGPTISASGSGSQVLAVGGKNPYTKEVNYDPESGQLFLRYRFQKDGEDFTYDRTVNARDKSQQERQRIIDGVEKEIGLPANSK</sequence>
<feature type="compositionally biased region" description="Polar residues" evidence="1">
    <location>
        <begin position="98"/>
        <end position="119"/>
    </location>
</feature>
<evidence type="ECO:0000256" key="2">
    <source>
        <dbReference type="SAM" id="SignalP"/>
    </source>
</evidence>
<proteinExistence type="predicted"/>
<protein>
    <recommendedName>
        <fullName evidence="5">DUF4136 domain-containing protein</fullName>
    </recommendedName>
</protein>
<dbReference type="RefSeq" id="WP_191037215.1">
    <property type="nucleotide sequence ID" value="NZ_JACXAA010000001.1"/>
</dbReference>
<feature type="region of interest" description="Disordered" evidence="1">
    <location>
        <begin position="165"/>
        <end position="190"/>
    </location>
</feature>
<feature type="compositionally biased region" description="Pro residues" evidence="1">
    <location>
        <begin position="80"/>
        <end position="95"/>
    </location>
</feature>
<feature type="signal peptide" evidence="2">
    <location>
        <begin position="1"/>
        <end position="18"/>
    </location>
</feature>
<evidence type="ECO:0000313" key="4">
    <source>
        <dbReference type="Proteomes" id="UP000653797"/>
    </source>
</evidence>
<dbReference type="EMBL" id="JACXAA010000001">
    <property type="protein sequence ID" value="MBD2751574.1"/>
    <property type="molecule type" value="Genomic_DNA"/>
</dbReference>
<dbReference type="AlphaFoldDB" id="A0A927AXG4"/>
<keyword evidence="2" id="KW-0732">Signal</keyword>
<accession>A0A927AXG4</accession>
<comment type="caution">
    <text evidence="3">The sequence shown here is derived from an EMBL/GenBank/DDBJ whole genome shotgun (WGS) entry which is preliminary data.</text>
</comment>